<name>A0A6M7TMQ0_9HYPH</name>
<dbReference type="PROSITE" id="PS01124">
    <property type="entry name" value="HTH_ARAC_FAMILY_2"/>
    <property type="match status" value="1"/>
</dbReference>
<comment type="caution">
    <text evidence="4">The sequence shown here is derived from an EMBL/GenBank/DDBJ whole genome shotgun (WGS) entry which is preliminary data.</text>
</comment>
<evidence type="ECO:0000313" key="5">
    <source>
        <dbReference type="Proteomes" id="UP000275530"/>
    </source>
</evidence>
<protein>
    <submittedName>
        <fullName evidence="4">AraC family transcriptional regulator</fullName>
    </submittedName>
</protein>
<keyword evidence="2" id="KW-0238">DNA-binding</keyword>
<dbReference type="SMART" id="SM00342">
    <property type="entry name" value="HTH_ARAC"/>
    <property type="match status" value="1"/>
</dbReference>
<dbReference type="GO" id="GO:0003700">
    <property type="term" value="F:DNA-binding transcription factor activity"/>
    <property type="evidence" value="ECO:0007669"/>
    <property type="project" value="InterPro"/>
</dbReference>
<dbReference type="PANTHER" id="PTHR46796:SF15">
    <property type="entry name" value="BLL1074 PROTEIN"/>
    <property type="match status" value="1"/>
</dbReference>
<dbReference type="PANTHER" id="PTHR46796">
    <property type="entry name" value="HTH-TYPE TRANSCRIPTIONAL ACTIVATOR RHAS-RELATED"/>
    <property type="match status" value="1"/>
</dbReference>
<dbReference type="InterPro" id="IPR046532">
    <property type="entry name" value="DUF6597"/>
</dbReference>
<sequence length="257" mass="28446">MEAVLAQTTGFFQERPADRRLAATFASVWVHRMRDRDAPPVLITPDATIDLQWTDGRFRIAGPDREPQIETLPSGATIVGLRFRPGAAAGWLGVPANRILGERLDLGDLWGVRARHLGGNVRATPDLASMVGQLEKAIGAYTQNQHAPDTVMGFAFDVIDRGLPADKPLVPFLLRTLHMSERTLRRRFEESFGYGPKTLDRILRFHRYRRLRQTSGDASTAVLAVEAGYSDQAHLIRESRRLSGVTPSALADASSRP</sequence>
<keyword evidence="3" id="KW-0804">Transcription</keyword>
<dbReference type="InterPro" id="IPR018060">
    <property type="entry name" value="HTH_AraC"/>
</dbReference>
<accession>A0A6M7TMQ0</accession>
<gene>
    <name evidence="4" type="ORF">D3242_19530</name>
</gene>
<dbReference type="Pfam" id="PF12833">
    <property type="entry name" value="HTH_18"/>
    <property type="match status" value="1"/>
</dbReference>
<keyword evidence="5" id="KW-1185">Reference proteome</keyword>
<evidence type="ECO:0000256" key="1">
    <source>
        <dbReference type="ARBA" id="ARBA00023015"/>
    </source>
</evidence>
<organism evidence="4 5">
    <name type="scientific">Mesorhizobium jarvisii</name>
    <dbReference type="NCBI Taxonomy" id="1777867"/>
    <lineage>
        <taxon>Bacteria</taxon>
        <taxon>Pseudomonadati</taxon>
        <taxon>Pseudomonadota</taxon>
        <taxon>Alphaproteobacteria</taxon>
        <taxon>Hyphomicrobiales</taxon>
        <taxon>Phyllobacteriaceae</taxon>
        <taxon>Mesorhizobium</taxon>
    </lineage>
</organism>
<evidence type="ECO:0000256" key="3">
    <source>
        <dbReference type="ARBA" id="ARBA00023163"/>
    </source>
</evidence>
<keyword evidence="1" id="KW-0805">Transcription regulation</keyword>
<dbReference type="Gene3D" id="1.10.10.60">
    <property type="entry name" value="Homeodomain-like"/>
    <property type="match status" value="1"/>
</dbReference>
<evidence type="ECO:0000256" key="2">
    <source>
        <dbReference type="ARBA" id="ARBA00023125"/>
    </source>
</evidence>
<dbReference type="RefSeq" id="WP_064984942.1">
    <property type="nucleotide sequence ID" value="NZ_CP033507.1"/>
</dbReference>
<dbReference type="Proteomes" id="UP000275530">
    <property type="component" value="Unassembled WGS sequence"/>
</dbReference>
<evidence type="ECO:0000313" key="4">
    <source>
        <dbReference type="EMBL" id="RJT32364.1"/>
    </source>
</evidence>
<proteinExistence type="predicted"/>
<reference evidence="4 5" key="1">
    <citation type="submission" date="2018-09" db="EMBL/GenBank/DDBJ databases">
        <title>Mesorhizobium carmichaelinearum sp. nov. isolated from Carmichaelinea spp. root nodules in New Zealand.</title>
        <authorList>
            <person name="De Meyer S.E."/>
        </authorList>
    </citation>
    <scope>NUCLEOTIDE SEQUENCE [LARGE SCALE GENOMIC DNA]</scope>
    <source>
        <strain evidence="4 5">LMG 28313</strain>
    </source>
</reference>
<dbReference type="EMBL" id="QZXA01000007">
    <property type="protein sequence ID" value="RJT32364.1"/>
    <property type="molecule type" value="Genomic_DNA"/>
</dbReference>
<dbReference type="GO" id="GO:0043565">
    <property type="term" value="F:sequence-specific DNA binding"/>
    <property type="evidence" value="ECO:0007669"/>
    <property type="project" value="InterPro"/>
</dbReference>
<dbReference type="AlphaFoldDB" id="A0A6M7TMQ0"/>
<dbReference type="InterPro" id="IPR050204">
    <property type="entry name" value="AraC_XylS_family_regulators"/>
</dbReference>
<dbReference type="Pfam" id="PF20240">
    <property type="entry name" value="DUF6597"/>
    <property type="match status" value="1"/>
</dbReference>